<protein>
    <submittedName>
        <fullName evidence="2">Uncharacterized protein</fullName>
    </submittedName>
</protein>
<evidence type="ECO:0000313" key="3">
    <source>
        <dbReference type="Proteomes" id="UP000008237"/>
    </source>
</evidence>
<organism evidence="3">
    <name type="scientific">Harpegnathos saltator</name>
    <name type="common">Jerdon's jumping ant</name>
    <dbReference type="NCBI Taxonomy" id="610380"/>
    <lineage>
        <taxon>Eukaryota</taxon>
        <taxon>Metazoa</taxon>
        <taxon>Ecdysozoa</taxon>
        <taxon>Arthropoda</taxon>
        <taxon>Hexapoda</taxon>
        <taxon>Insecta</taxon>
        <taxon>Pterygota</taxon>
        <taxon>Neoptera</taxon>
        <taxon>Endopterygota</taxon>
        <taxon>Hymenoptera</taxon>
        <taxon>Apocrita</taxon>
        <taxon>Aculeata</taxon>
        <taxon>Formicoidea</taxon>
        <taxon>Formicidae</taxon>
        <taxon>Ponerinae</taxon>
        <taxon>Ponerini</taxon>
        <taxon>Harpegnathos</taxon>
    </lineage>
</organism>
<gene>
    <name evidence="2" type="ORF">EAI_08677</name>
</gene>
<dbReference type="Pfam" id="PF24664">
    <property type="entry name" value="Monjiviricetes_fusion"/>
    <property type="match status" value="1"/>
</dbReference>
<feature type="signal peptide" evidence="1">
    <location>
        <begin position="1"/>
        <end position="17"/>
    </location>
</feature>
<dbReference type="EMBL" id="GL452480">
    <property type="protein sequence ID" value="EFN77143.1"/>
    <property type="molecule type" value="Genomic_DNA"/>
</dbReference>
<keyword evidence="1" id="KW-0732">Signal</keyword>
<dbReference type="Proteomes" id="UP000008237">
    <property type="component" value="Unassembled WGS sequence"/>
</dbReference>
<name>E2C4I7_HARSA</name>
<reference evidence="2 3" key="1">
    <citation type="journal article" date="2010" name="Science">
        <title>Genomic comparison of the ants Camponotus floridanus and Harpegnathos saltator.</title>
        <authorList>
            <person name="Bonasio R."/>
            <person name="Zhang G."/>
            <person name="Ye C."/>
            <person name="Mutti N.S."/>
            <person name="Fang X."/>
            <person name="Qin N."/>
            <person name="Donahue G."/>
            <person name="Yang P."/>
            <person name="Li Q."/>
            <person name="Li C."/>
            <person name="Zhang P."/>
            <person name="Huang Z."/>
            <person name="Berger S.L."/>
            <person name="Reinberg D."/>
            <person name="Wang J."/>
            <person name="Liebig J."/>
        </authorList>
    </citation>
    <scope>NUCLEOTIDE SEQUENCE [LARGE SCALE GENOMIC DNA]</scope>
    <source>
        <strain evidence="2 3">R22 G/1</strain>
    </source>
</reference>
<evidence type="ECO:0000313" key="2">
    <source>
        <dbReference type="EMBL" id="EFN77143.1"/>
    </source>
</evidence>
<proteinExistence type="predicted"/>
<evidence type="ECO:0000256" key="1">
    <source>
        <dbReference type="SAM" id="SignalP"/>
    </source>
</evidence>
<dbReference type="AlphaFoldDB" id="E2C4I7"/>
<keyword evidence="3" id="KW-1185">Reference proteome</keyword>
<sequence length="188" mass="20918">MRFSCLLVLPFVHGAFCLLGYDCGGAALNVTTISLFDIGECHPPEDRPISTTTYIQPLQAAEYSRIRIISCRVEIDRHLFYCCSHISLIQGGHRKYIIDLDQSSYTKMHATGSFSYGPNAPVIDLLSNATNYRTLTLAGTASVDGTCKGTQFSDYYGTWNDVVVKASLYISYKDYYTIVKPAQDLIIL</sequence>
<accession>E2C4I7</accession>
<feature type="chain" id="PRO_5003158436" evidence="1">
    <location>
        <begin position="18"/>
        <end position="188"/>
    </location>
</feature>
<dbReference type="InParanoid" id="E2C4I7"/>